<evidence type="ECO:0000256" key="2">
    <source>
        <dbReference type="ARBA" id="ARBA00022552"/>
    </source>
</evidence>
<dbReference type="SUPFAM" id="SSF53790">
    <property type="entry name" value="Tetrapyrrole methylase"/>
    <property type="match status" value="1"/>
</dbReference>
<dbReference type="EC" id="2.1.1.198" evidence="6"/>
<dbReference type="InterPro" id="IPR018063">
    <property type="entry name" value="SAM_MeTrfase_RsmI_CS"/>
</dbReference>
<dbReference type="InterPro" id="IPR014776">
    <property type="entry name" value="4pyrrole_Mease_sub2"/>
</dbReference>
<sequence>MIQQAAAEAAGAQQYPPATLYVVATPIGNLADLSLRAIHLLGRVDAVACEDTRVTAGLLHHLGLERPLIAVHEHNEAQAAAQIVQRLRAGERIAYASDAGTPAVSDPGARLVAAVQAAGLRVMPLPGPSAVLTVLSAAGDTQARGFRFLGFLSPKAQAREREIQALAAATEEAQVFFEAPHRIEALVAALAAALPTRRLTLARELSKQFETLVTGPLAELPAWLAADPNRQRGEFVLVLHAEPAAEAAAEALPAEALRLLDLLLRELPLKQAAALSAEAHGLPRKALYAAALARRSPG</sequence>
<dbReference type="NCBIfam" id="TIGR00096">
    <property type="entry name" value="16S rRNA (cytidine(1402)-2'-O)-methyltransferase"/>
    <property type="match status" value="1"/>
</dbReference>
<dbReference type="Pfam" id="PF00590">
    <property type="entry name" value="TP_methylase"/>
    <property type="match status" value="1"/>
</dbReference>
<evidence type="ECO:0000259" key="7">
    <source>
        <dbReference type="Pfam" id="PF00590"/>
    </source>
</evidence>
<protein>
    <recommendedName>
        <fullName evidence="6">Ribosomal RNA small subunit methyltransferase I</fullName>
        <ecNumber evidence="6">2.1.1.198</ecNumber>
    </recommendedName>
    <alternativeName>
        <fullName evidence="6">16S rRNA 2'-O-ribose C1402 methyltransferase</fullName>
    </alternativeName>
    <alternativeName>
        <fullName evidence="6">rRNA (cytidine-2'-O-)-methyltransferase RsmI</fullName>
    </alternativeName>
</protein>
<dbReference type="EMBL" id="JACIVI010000005">
    <property type="protein sequence ID" value="MBB1162963.1"/>
    <property type="molecule type" value="Genomic_DNA"/>
</dbReference>
<evidence type="ECO:0000256" key="1">
    <source>
        <dbReference type="ARBA" id="ARBA00022490"/>
    </source>
</evidence>
<dbReference type="InterPro" id="IPR035996">
    <property type="entry name" value="4pyrrol_Methylase_sf"/>
</dbReference>
<dbReference type="InterPro" id="IPR008189">
    <property type="entry name" value="rRNA_ssu_MeTfrase_I"/>
</dbReference>
<dbReference type="PANTHER" id="PTHR46111:SF1">
    <property type="entry name" value="RIBOSOMAL RNA SMALL SUBUNIT METHYLTRANSFERASE I"/>
    <property type="match status" value="1"/>
</dbReference>
<evidence type="ECO:0000256" key="5">
    <source>
        <dbReference type="ARBA" id="ARBA00022691"/>
    </source>
</evidence>
<accession>A0A839HL76</accession>
<dbReference type="Gene3D" id="3.30.950.10">
    <property type="entry name" value="Methyltransferase, Cobalt-precorrin-4 Transmethylase, Domain 2"/>
    <property type="match status" value="1"/>
</dbReference>
<dbReference type="Pfam" id="PF23016">
    <property type="entry name" value="RsmI_C"/>
    <property type="match status" value="1"/>
</dbReference>
<comment type="subcellular location">
    <subcellularLocation>
        <location evidence="6">Cytoplasm</location>
    </subcellularLocation>
</comment>
<keyword evidence="5 6" id="KW-0949">S-adenosyl-L-methionine</keyword>
<evidence type="ECO:0000259" key="8">
    <source>
        <dbReference type="Pfam" id="PF23016"/>
    </source>
</evidence>
<keyword evidence="1 6" id="KW-0963">Cytoplasm</keyword>
<comment type="similarity">
    <text evidence="6">Belongs to the methyltransferase superfamily. RsmI family.</text>
</comment>
<dbReference type="Proteomes" id="UP000586093">
    <property type="component" value="Unassembled WGS sequence"/>
</dbReference>
<organism evidence="9 10">
    <name type="scientific">Aquariibacter albus</name>
    <dbReference type="NCBI Taxonomy" id="2759899"/>
    <lineage>
        <taxon>Bacteria</taxon>
        <taxon>Pseudomonadati</taxon>
        <taxon>Pseudomonadota</taxon>
        <taxon>Betaproteobacteria</taxon>
        <taxon>Burkholderiales</taxon>
        <taxon>Sphaerotilaceae</taxon>
        <taxon>Aquariibacter</taxon>
    </lineage>
</organism>
<dbReference type="FunFam" id="3.40.1010.10:FF:000007">
    <property type="entry name" value="Ribosomal RNA small subunit methyltransferase I"/>
    <property type="match status" value="1"/>
</dbReference>
<feature type="domain" description="RsmI HTH" evidence="8">
    <location>
        <begin position="250"/>
        <end position="295"/>
    </location>
</feature>
<feature type="domain" description="Tetrapyrrole methylase" evidence="7">
    <location>
        <begin position="19"/>
        <end position="220"/>
    </location>
</feature>
<dbReference type="InterPro" id="IPR000878">
    <property type="entry name" value="4pyrrol_Mease"/>
</dbReference>
<comment type="function">
    <text evidence="6">Catalyzes the 2'-O-methylation of the ribose of cytidine 1402 (C1402) in 16S rRNA.</text>
</comment>
<gene>
    <name evidence="6 9" type="primary">rsmI</name>
    <name evidence="9" type="ORF">H4F90_13340</name>
</gene>
<evidence type="ECO:0000313" key="9">
    <source>
        <dbReference type="EMBL" id="MBB1162963.1"/>
    </source>
</evidence>
<keyword evidence="10" id="KW-1185">Reference proteome</keyword>
<keyword evidence="3 6" id="KW-0489">Methyltransferase</keyword>
<dbReference type="Gene3D" id="3.40.1010.10">
    <property type="entry name" value="Cobalt-precorrin-4 Transmethylase, Domain 1"/>
    <property type="match status" value="1"/>
</dbReference>
<evidence type="ECO:0000256" key="4">
    <source>
        <dbReference type="ARBA" id="ARBA00022679"/>
    </source>
</evidence>
<evidence type="ECO:0000256" key="6">
    <source>
        <dbReference type="HAMAP-Rule" id="MF_01877"/>
    </source>
</evidence>
<keyword evidence="4 6" id="KW-0808">Transferase</keyword>
<dbReference type="CDD" id="cd11648">
    <property type="entry name" value="RsmI"/>
    <property type="match status" value="1"/>
</dbReference>
<name>A0A839HL76_9BURK</name>
<dbReference type="PIRSF" id="PIRSF005917">
    <property type="entry name" value="MTase_YraL"/>
    <property type="match status" value="1"/>
</dbReference>
<dbReference type="GO" id="GO:0070677">
    <property type="term" value="F:rRNA (cytosine-2'-O-)-methyltransferase activity"/>
    <property type="evidence" value="ECO:0007669"/>
    <property type="project" value="UniProtKB-UniRule"/>
</dbReference>
<comment type="caution">
    <text evidence="9">The sequence shown here is derived from an EMBL/GenBank/DDBJ whole genome shotgun (WGS) entry which is preliminary data.</text>
</comment>
<reference evidence="9 10" key="1">
    <citation type="submission" date="2020-08" db="EMBL/GenBank/DDBJ databases">
        <title>Aquariorum lacteus gen. nov., sp. nov., a new member of the family Comamonadaceae, isolated from freshwater aquarium.</title>
        <authorList>
            <person name="Chun S.-J."/>
        </authorList>
    </citation>
    <scope>NUCLEOTIDE SEQUENCE [LARGE SCALE GENOMIC DNA]</scope>
    <source>
        <strain evidence="9 10">SJAQ100</strain>
    </source>
</reference>
<dbReference type="HAMAP" id="MF_01877">
    <property type="entry name" value="16SrRNA_methyltr_I"/>
    <property type="match status" value="1"/>
</dbReference>
<keyword evidence="2 6" id="KW-0698">rRNA processing</keyword>
<dbReference type="InterPro" id="IPR014777">
    <property type="entry name" value="4pyrrole_Mease_sub1"/>
</dbReference>
<evidence type="ECO:0000313" key="10">
    <source>
        <dbReference type="Proteomes" id="UP000586093"/>
    </source>
</evidence>
<proteinExistence type="inferred from homology"/>
<dbReference type="AlphaFoldDB" id="A0A839HL76"/>
<dbReference type="PROSITE" id="PS01296">
    <property type="entry name" value="RSMI"/>
    <property type="match status" value="1"/>
</dbReference>
<evidence type="ECO:0000256" key="3">
    <source>
        <dbReference type="ARBA" id="ARBA00022603"/>
    </source>
</evidence>
<dbReference type="PANTHER" id="PTHR46111">
    <property type="entry name" value="RIBOSOMAL RNA SMALL SUBUNIT METHYLTRANSFERASE I"/>
    <property type="match status" value="1"/>
</dbReference>
<dbReference type="InterPro" id="IPR053910">
    <property type="entry name" value="RsmI_HTH"/>
</dbReference>
<comment type="catalytic activity">
    <reaction evidence="6">
        <text>cytidine(1402) in 16S rRNA + S-adenosyl-L-methionine = 2'-O-methylcytidine(1402) in 16S rRNA + S-adenosyl-L-homocysteine + H(+)</text>
        <dbReference type="Rhea" id="RHEA:42924"/>
        <dbReference type="Rhea" id="RHEA-COMP:10285"/>
        <dbReference type="Rhea" id="RHEA-COMP:10286"/>
        <dbReference type="ChEBI" id="CHEBI:15378"/>
        <dbReference type="ChEBI" id="CHEBI:57856"/>
        <dbReference type="ChEBI" id="CHEBI:59789"/>
        <dbReference type="ChEBI" id="CHEBI:74495"/>
        <dbReference type="ChEBI" id="CHEBI:82748"/>
        <dbReference type="EC" id="2.1.1.198"/>
    </reaction>
</comment>
<dbReference type="GO" id="GO:0005737">
    <property type="term" value="C:cytoplasm"/>
    <property type="evidence" value="ECO:0007669"/>
    <property type="project" value="UniProtKB-SubCell"/>
</dbReference>